<dbReference type="PRINTS" id="PR00625">
    <property type="entry name" value="JDOMAIN"/>
</dbReference>
<feature type="region of interest" description="Disordered" evidence="2">
    <location>
        <begin position="56"/>
        <end position="105"/>
    </location>
</feature>
<evidence type="ECO:0000256" key="3">
    <source>
        <dbReference type="SAM" id="Phobius"/>
    </source>
</evidence>
<gene>
    <name evidence="5" type="ORF">MSHOH_4030</name>
</gene>
<organism evidence="5 6">
    <name type="scientific">Methanosarcina horonobensis HB-1 = JCM 15518</name>
    <dbReference type="NCBI Taxonomy" id="1434110"/>
    <lineage>
        <taxon>Archaea</taxon>
        <taxon>Methanobacteriati</taxon>
        <taxon>Methanobacteriota</taxon>
        <taxon>Stenosarchaea group</taxon>
        <taxon>Methanomicrobia</taxon>
        <taxon>Methanosarcinales</taxon>
        <taxon>Methanosarcinaceae</taxon>
        <taxon>Methanosarcina</taxon>
    </lineage>
</organism>
<dbReference type="GeneID" id="24833402"/>
<evidence type="ECO:0000256" key="2">
    <source>
        <dbReference type="SAM" id="MobiDB-lite"/>
    </source>
</evidence>
<dbReference type="PROSITE" id="PS00636">
    <property type="entry name" value="DNAJ_1"/>
    <property type="match status" value="1"/>
</dbReference>
<dbReference type="SMART" id="SM00271">
    <property type="entry name" value="DnaJ"/>
    <property type="match status" value="1"/>
</dbReference>
<dbReference type="GO" id="GO:0051082">
    <property type="term" value="F:unfolded protein binding"/>
    <property type="evidence" value="ECO:0007669"/>
    <property type="project" value="TreeGrafter"/>
</dbReference>
<feature type="transmembrane region" description="Helical" evidence="3">
    <location>
        <begin position="196"/>
        <end position="217"/>
    </location>
</feature>
<feature type="region of interest" description="Disordered" evidence="2">
    <location>
        <begin position="147"/>
        <end position="168"/>
    </location>
</feature>
<dbReference type="HOGENOM" id="CLU_1017842_0_0_2"/>
<proteinExistence type="predicted"/>
<evidence type="ECO:0000256" key="1">
    <source>
        <dbReference type="ARBA" id="ARBA00023186"/>
    </source>
</evidence>
<dbReference type="InterPro" id="IPR001623">
    <property type="entry name" value="DnaJ_domain"/>
</dbReference>
<dbReference type="AlphaFoldDB" id="A0A0E3SJP3"/>
<evidence type="ECO:0000313" key="6">
    <source>
        <dbReference type="Proteomes" id="UP000033101"/>
    </source>
</evidence>
<dbReference type="EMBL" id="CP009516">
    <property type="protein sequence ID" value="AKB80513.1"/>
    <property type="molecule type" value="Genomic_DNA"/>
</dbReference>
<reference evidence="5 6" key="1">
    <citation type="submission" date="2014-07" db="EMBL/GenBank/DDBJ databases">
        <title>Methanogenic archaea and the global carbon cycle.</title>
        <authorList>
            <person name="Henriksen J.R."/>
            <person name="Luke J."/>
            <person name="Reinhart S."/>
            <person name="Benedict M.N."/>
            <person name="Youngblut N.D."/>
            <person name="Metcalf M.E."/>
            <person name="Whitaker R.J."/>
            <person name="Metcalf W.W."/>
        </authorList>
    </citation>
    <scope>NUCLEOTIDE SEQUENCE [LARGE SCALE GENOMIC DNA]</scope>
    <source>
        <strain evidence="5 6">HB-1</strain>
    </source>
</reference>
<dbReference type="RefSeq" id="WP_048142809.1">
    <property type="nucleotide sequence ID" value="NZ_CP009516.1"/>
</dbReference>
<dbReference type="PROSITE" id="PS50076">
    <property type="entry name" value="DNAJ_2"/>
    <property type="match status" value="1"/>
</dbReference>
<keyword evidence="3" id="KW-1133">Transmembrane helix</keyword>
<evidence type="ECO:0000259" key="4">
    <source>
        <dbReference type="PROSITE" id="PS50076"/>
    </source>
</evidence>
<dbReference type="PANTHER" id="PTHR43096">
    <property type="entry name" value="DNAJ HOMOLOG 1, MITOCHONDRIAL-RELATED"/>
    <property type="match status" value="1"/>
</dbReference>
<keyword evidence="1" id="KW-0143">Chaperone</keyword>
<dbReference type="GO" id="GO:0005737">
    <property type="term" value="C:cytoplasm"/>
    <property type="evidence" value="ECO:0007669"/>
    <property type="project" value="TreeGrafter"/>
</dbReference>
<feature type="compositionally biased region" description="Basic and acidic residues" evidence="2">
    <location>
        <begin position="56"/>
        <end position="73"/>
    </location>
</feature>
<dbReference type="KEGG" id="mhor:MSHOH_4030"/>
<evidence type="ECO:0000313" key="5">
    <source>
        <dbReference type="EMBL" id="AKB80513.1"/>
    </source>
</evidence>
<name>A0A0E3SJP3_9EURY</name>
<protein>
    <submittedName>
        <fullName evidence="5">Chaperone protein</fullName>
    </submittedName>
</protein>
<dbReference type="InterPro" id="IPR036869">
    <property type="entry name" value="J_dom_sf"/>
</dbReference>
<dbReference type="PATRIC" id="fig|1434110.4.peg.5131"/>
<keyword evidence="3" id="KW-0472">Membrane</keyword>
<dbReference type="InterPro" id="IPR018253">
    <property type="entry name" value="DnaJ_domain_CS"/>
</dbReference>
<dbReference type="CDD" id="cd06257">
    <property type="entry name" value="DnaJ"/>
    <property type="match status" value="1"/>
</dbReference>
<dbReference type="Proteomes" id="UP000033101">
    <property type="component" value="Chromosome"/>
</dbReference>
<dbReference type="PANTHER" id="PTHR43096:SF52">
    <property type="entry name" value="DNAJ HOMOLOG 1, MITOCHONDRIAL-RELATED"/>
    <property type="match status" value="1"/>
</dbReference>
<dbReference type="OrthoDB" id="11397at2157"/>
<sequence length="235" mass="26155">MDYYQLFDIPRSASSEEIEDRYHYFAKKYHPDRAKSPDAHEKFIKIKEAYETLKDPQKRKAYDMSLPPEEKVTEISVASDNSSIQGPSQDSQAPEMPDMPSGSKSPFRTTTISYVSFKSSNDPLSTCQSTSSSESPAVDWSKYVFSGKSKDSETDDSSGESGRKNADWSSVKVRYEGLAEEVDDSKRKKSSSMSSFLLKSIIYALVLILLLATVAVVSPEQLEAIGLESIVNVLN</sequence>
<dbReference type="GO" id="GO:0042026">
    <property type="term" value="P:protein refolding"/>
    <property type="evidence" value="ECO:0007669"/>
    <property type="project" value="TreeGrafter"/>
</dbReference>
<dbReference type="SUPFAM" id="SSF46565">
    <property type="entry name" value="Chaperone J-domain"/>
    <property type="match status" value="1"/>
</dbReference>
<keyword evidence="6" id="KW-1185">Reference proteome</keyword>
<dbReference type="Pfam" id="PF00226">
    <property type="entry name" value="DnaJ"/>
    <property type="match status" value="1"/>
</dbReference>
<feature type="domain" description="J" evidence="4">
    <location>
        <begin position="2"/>
        <end position="66"/>
    </location>
</feature>
<dbReference type="Gene3D" id="1.10.287.110">
    <property type="entry name" value="DnaJ domain"/>
    <property type="match status" value="1"/>
</dbReference>
<keyword evidence="3" id="KW-0812">Transmembrane</keyword>
<feature type="compositionally biased region" description="Polar residues" evidence="2">
    <location>
        <begin position="76"/>
        <end position="92"/>
    </location>
</feature>
<dbReference type="STRING" id="1434110.MSHOH_4030"/>
<accession>A0A0E3SJP3</accession>